<evidence type="ECO:0000256" key="2">
    <source>
        <dbReference type="SAM" id="MobiDB-lite"/>
    </source>
</evidence>
<feature type="region of interest" description="Disordered" evidence="2">
    <location>
        <begin position="19"/>
        <end position="43"/>
    </location>
</feature>
<dbReference type="EMBL" id="BKCJ010237806">
    <property type="protein sequence ID" value="GEZ07061.1"/>
    <property type="molecule type" value="Genomic_DNA"/>
</dbReference>
<evidence type="ECO:0008006" key="4">
    <source>
        <dbReference type="Google" id="ProtNLM"/>
    </source>
</evidence>
<accession>A0A699I2A9</accession>
<evidence type="ECO:0000256" key="1">
    <source>
        <dbReference type="SAM" id="Coils"/>
    </source>
</evidence>
<feature type="coiled-coil region" evidence="1">
    <location>
        <begin position="201"/>
        <end position="235"/>
    </location>
</feature>
<protein>
    <recommendedName>
        <fullName evidence="4">Transposase (Putative), gypsy type</fullName>
    </recommendedName>
</protein>
<keyword evidence="1" id="KW-0175">Coiled coil</keyword>
<feature type="region of interest" description="Disordered" evidence="2">
    <location>
        <begin position="81"/>
        <end position="103"/>
    </location>
</feature>
<organism evidence="3">
    <name type="scientific">Tanacetum cinerariifolium</name>
    <name type="common">Dalmatian daisy</name>
    <name type="synonym">Chrysanthemum cinerariifolium</name>
    <dbReference type="NCBI Taxonomy" id="118510"/>
    <lineage>
        <taxon>Eukaryota</taxon>
        <taxon>Viridiplantae</taxon>
        <taxon>Streptophyta</taxon>
        <taxon>Embryophyta</taxon>
        <taxon>Tracheophyta</taxon>
        <taxon>Spermatophyta</taxon>
        <taxon>Magnoliopsida</taxon>
        <taxon>eudicotyledons</taxon>
        <taxon>Gunneridae</taxon>
        <taxon>Pentapetalae</taxon>
        <taxon>asterids</taxon>
        <taxon>campanulids</taxon>
        <taxon>Asterales</taxon>
        <taxon>Asteraceae</taxon>
        <taxon>Asteroideae</taxon>
        <taxon>Anthemideae</taxon>
        <taxon>Anthemidinae</taxon>
        <taxon>Tanacetum</taxon>
    </lineage>
</organism>
<comment type="caution">
    <text evidence="3">The sequence shown here is derived from an EMBL/GenBank/DDBJ whole genome shotgun (WGS) entry which is preliminary data.</text>
</comment>
<proteinExistence type="predicted"/>
<name>A0A699I2A9_TANCI</name>
<evidence type="ECO:0000313" key="3">
    <source>
        <dbReference type="EMBL" id="GEZ07061.1"/>
    </source>
</evidence>
<reference evidence="3" key="1">
    <citation type="journal article" date="2019" name="Sci. Rep.">
        <title>Draft genome of Tanacetum cinerariifolium, the natural source of mosquito coil.</title>
        <authorList>
            <person name="Yamashiro T."/>
            <person name="Shiraishi A."/>
            <person name="Satake H."/>
            <person name="Nakayama K."/>
        </authorList>
    </citation>
    <scope>NUCLEOTIDE SEQUENCE</scope>
</reference>
<gene>
    <name evidence="3" type="ORF">Tci_479034</name>
</gene>
<dbReference type="AlphaFoldDB" id="A0A699I2A9"/>
<sequence length="341" mass="38546">MPATGAALEVSLEEKVADMGPRLSKKRRKRVNDGADANAPPKVLRKDYASVRPEQSTYGGKTLPIMGLAVDSTFVTPADMNGVSDPDPLSYAEPQQHPKQSMTQHALYGKCKVRRSTSPPSMAGSPEGIYQPGWGVTNRCRLDTPDACQDVVDHIVPSGYFSKLRHMSNANFLIQYIKNLVQQVAMGSQPSLRFEQEVRLLKKARAQVARQDQRIQVREEEIKRLYQEIQSLRLVESEVHRLKSQAKKLKHPSGSRVTDKERLKAAFEEFKKYEDDRVEKRCAEMDARLDALSIDFDEELYPHMLTAIASRRWVIGHGLRLAVMKCAESIELRHAFANVVY</sequence>